<evidence type="ECO:0000313" key="3">
    <source>
        <dbReference type="Proteomes" id="UP000516134"/>
    </source>
</evidence>
<evidence type="ECO:0000256" key="1">
    <source>
        <dbReference type="SAM" id="Phobius"/>
    </source>
</evidence>
<sequence>MNWQIRTVLAGILAALGLYVIFNPLRVTTLVVGTVPWLLLTAGAVYLIAVVMRKWRRPITMILPAIVGLLLVYAGLSMKFGDPRTVGPIGLPFLFALVLLGGGIAKLLTTLDVRKSRYFLVFVGAGVISVLMGLIVMFNWSAVSAGFLGVVLGLELIADAAYLAAFAFRDRDKEEHREALG</sequence>
<dbReference type="RefSeq" id="WP_187713763.1">
    <property type="nucleotide sequence ID" value="NZ_BAABJC010000001.1"/>
</dbReference>
<name>A0ABX6SZW2_9SPHN</name>
<dbReference type="EMBL" id="CP060780">
    <property type="protein sequence ID" value="QNP42330.1"/>
    <property type="molecule type" value="Genomic_DNA"/>
</dbReference>
<proteinExistence type="predicted"/>
<feature type="transmembrane region" description="Helical" evidence="1">
    <location>
        <begin position="120"/>
        <end position="140"/>
    </location>
</feature>
<feature type="transmembrane region" description="Helical" evidence="1">
    <location>
        <begin position="59"/>
        <end position="77"/>
    </location>
</feature>
<feature type="transmembrane region" description="Helical" evidence="1">
    <location>
        <begin position="7"/>
        <end position="25"/>
    </location>
</feature>
<keyword evidence="1" id="KW-0472">Membrane</keyword>
<accession>A0ABX6SZW2</accession>
<evidence type="ECO:0000313" key="2">
    <source>
        <dbReference type="EMBL" id="QNP42330.1"/>
    </source>
</evidence>
<organism evidence="2 3">
    <name type="scientific">Sphingomonas daechungensis</name>
    <dbReference type="NCBI Taxonomy" id="1176646"/>
    <lineage>
        <taxon>Bacteria</taxon>
        <taxon>Pseudomonadati</taxon>
        <taxon>Pseudomonadota</taxon>
        <taxon>Alphaproteobacteria</taxon>
        <taxon>Sphingomonadales</taxon>
        <taxon>Sphingomonadaceae</taxon>
        <taxon>Sphingomonas</taxon>
    </lineage>
</organism>
<protein>
    <submittedName>
        <fullName evidence="2">DUF308 domain-containing protein</fullName>
    </submittedName>
</protein>
<dbReference type="InterPro" id="IPR052712">
    <property type="entry name" value="Acid_resist_chaperone_HdeD"/>
</dbReference>
<keyword evidence="1" id="KW-0812">Transmembrane</keyword>
<dbReference type="Pfam" id="PF03729">
    <property type="entry name" value="DUF308"/>
    <property type="match status" value="2"/>
</dbReference>
<reference evidence="2 3" key="1">
    <citation type="submission" date="2020-08" db="EMBL/GenBank/DDBJ databases">
        <title>Genome sequence of Sphingomonas daechungensis KACC 18115T.</title>
        <authorList>
            <person name="Hyun D.-W."/>
            <person name="Bae J.-W."/>
        </authorList>
    </citation>
    <scope>NUCLEOTIDE SEQUENCE [LARGE SCALE GENOMIC DNA]</scope>
    <source>
        <strain evidence="2 3">KACC 18115</strain>
    </source>
</reference>
<dbReference type="PANTHER" id="PTHR34989:SF1">
    <property type="entry name" value="PROTEIN HDED"/>
    <property type="match status" value="1"/>
</dbReference>
<feature type="transmembrane region" description="Helical" evidence="1">
    <location>
        <begin position="89"/>
        <end position="108"/>
    </location>
</feature>
<dbReference type="Proteomes" id="UP000516134">
    <property type="component" value="Chromosome"/>
</dbReference>
<dbReference type="InterPro" id="IPR005325">
    <property type="entry name" value="DUF308_memb"/>
</dbReference>
<feature type="transmembrane region" description="Helical" evidence="1">
    <location>
        <begin position="31"/>
        <end position="52"/>
    </location>
</feature>
<feature type="transmembrane region" description="Helical" evidence="1">
    <location>
        <begin position="146"/>
        <end position="168"/>
    </location>
</feature>
<keyword evidence="3" id="KW-1185">Reference proteome</keyword>
<keyword evidence="1" id="KW-1133">Transmembrane helix</keyword>
<gene>
    <name evidence="2" type="ORF">H9L15_08245</name>
</gene>
<dbReference type="PANTHER" id="PTHR34989">
    <property type="entry name" value="PROTEIN HDED"/>
    <property type="match status" value="1"/>
</dbReference>